<dbReference type="Proteomes" id="UP000502041">
    <property type="component" value="Chromosome"/>
</dbReference>
<keyword evidence="3" id="KW-1185">Reference proteome</keyword>
<dbReference type="InterPro" id="IPR036282">
    <property type="entry name" value="Glutathione-S-Trfase_C_sf"/>
</dbReference>
<dbReference type="GO" id="GO:0004364">
    <property type="term" value="F:glutathione transferase activity"/>
    <property type="evidence" value="ECO:0007669"/>
    <property type="project" value="UniProtKB-EC"/>
</dbReference>
<evidence type="ECO:0000259" key="1">
    <source>
        <dbReference type="PROSITE" id="PS50404"/>
    </source>
</evidence>
<dbReference type="PROSITE" id="PS50404">
    <property type="entry name" value="GST_NTER"/>
    <property type="match status" value="1"/>
</dbReference>
<dbReference type="KEGG" id="pvac:HC248_02419"/>
<dbReference type="EMBL" id="CP051461">
    <property type="protein sequence ID" value="QJC57103.1"/>
    <property type="molecule type" value="Genomic_DNA"/>
</dbReference>
<gene>
    <name evidence="2" type="ORF">HC248_02419</name>
</gene>
<sequence length="213" mass="23197">MLTLCGMPTSTFYNKVKLALLEKDIPFAEEYVPIYSTDAAVLSASPLGKIPFIRTEQGGLCESQAILEYLETAYPQKALIPADAFAAAKVRELTTFIDWHLDSVARETYGQAFFGGKLDEARLLPIRELLVKNIAGFKRLASFSPFVVGDSFSQADCSAFVTLPTVGMATKAVFGEDLLLAGGVDYKAYLKLIGERASATKVMADRRTSMTKA</sequence>
<dbReference type="CDD" id="cd00570">
    <property type="entry name" value="GST_N_family"/>
    <property type="match status" value="1"/>
</dbReference>
<dbReference type="GO" id="GO:0005737">
    <property type="term" value="C:cytoplasm"/>
    <property type="evidence" value="ECO:0007669"/>
    <property type="project" value="TreeGrafter"/>
</dbReference>
<protein>
    <submittedName>
        <fullName evidence="2">Glutathione S-transferase</fullName>
        <ecNumber evidence="2">2.5.1.18</ecNumber>
    </submittedName>
</protein>
<dbReference type="RefSeq" id="WP_168922666.1">
    <property type="nucleotide sequence ID" value="NZ_CP051461.1"/>
</dbReference>
<proteinExistence type="predicted"/>
<organism evidence="2 3">
    <name type="scientific">Polaromonas vacuolata</name>
    <dbReference type="NCBI Taxonomy" id="37448"/>
    <lineage>
        <taxon>Bacteria</taxon>
        <taxon>Pseudomonadati</taxon>
        <taxon>Pseudomonadota</taxon>
        <taxon>Betaproteobacteria</taxon>
        <taxon>Burkholderiales</taxon>
        <taxon>Comamonadaceae</taxon>
        <taxon>Polaromonas</taxon>
    </lineage>
</organism>
<dbReference type="SUPFAM" id="SSF47616">
    <property type="entry name" value="GST C-terminal domain-like"/>
    <property type="match status" value="1"/>
</dbReference>
<dbReference type="Gene3D" id="3.40.30.10">
    <property type="entry name" value="Glutaredoxin"/>
    <property type="match status" value="1"/>
</dbReference>
<dbReference type="PANTHER" id="PTHR43968:SF6">
    <property type="entry name" value="GLUTATHIONE S-TRANSFERASE OMEGA"/>
    <property type="match status" value="1"/>
</dbReference>
<dbReference type="Gene3D" id="1.20.1050.10">
    <property type="match status" value="1"/>
</dbReference>
<feature type="domain" description="GST N-terminal" evidence="1">
    <location>
        <begin position="1"/>
        <end position="78"/>
    </location>
</feature>
<evidence type="ECO:0000313" key="3">
    <source>
        <dbReference type="Proteomes" id="UP000502041"/>
    </source>
</evidence>
<accession>A0A6H2HBD1</accession>
<dbReference type="SUPFAM" id="SSF52833">
    <property type="entry name" value="Thioredoxin-like"/>
    <property type="match status" value="1"/>
</dbReference>
<dbReference type="Pfam" id="PF13417">
    <property type="entry name" value="GST_N_3"/>
    <property type="match status" value="1"/>
</dbReference>
<dbReference type="PANTHER" id="PTHR43968">
    <property type="match status" value="1"/>
</dbReference>
<keyword evidence="2" id="KW-0808">Transferase</keyword>
<dbReference type="SFLD" id="SFLDS00019">
    <property type="entry name" value="Glutathione_Transferase_(cytos"/>
    <property type="match status" value="1"/>
</dbReference>
<reference evidence="2 3" key="1">
    <citation type="submission" date="2020-04" db="EMBL/GenBank/DDBJ databases">
        <title>Complete genome of a Psychrophilic, Marine, Gas Vacuolate Bacterium Polaromonas vacuolata KCTC 22033T.</title>
        <authorList>
            <person name="Hwang K."/>
            <person name="Kim K.M."/>
        </authorList>
    </citation>
    <scope>NUCLEOTIDE SEQUENCE [LARGE SCALE GENOMIC DNA]</scope>
    <source>
        <strain evidence="2 3">KCTC 22033</strain>
    </source>
</reference>
<dbReference type="AlphaFoldDB" id="A0A6H2HBD1"/>
<dbReference type="InterPro" id="IPR040079">
    <property type="entry name" value="Glutathione_S-Trfase"/>
</dbReference>
<dbReference type="InterPro" id="IPR036249">
    <property type="entry name" value="Thioredoxin-like_sf"/>
</dbReference>
<name>A0A6H2HBD1_9BURK</name>
<evidence type="ECO:0000313" key="2">
    <source>
        <dbReference type="EMBL" id="QJC57103.1"/>
    </source>
</evidence>
<dbReference type="EC" id="2.5.1.18" evidence="2"/>
<dbReference type="InterPro" id="IPR004045">
    <property type="entry name" value="Glutathione_S-Trfase_N"/>
</dbReference>
<dbReference type="InterPro" id="IPR050983">
    <property type="entry name" value="GST_Omega/HSP26"/>
</dbReference>